<reference evidence="1" key="1">
    <citation type="submission" date="2020-05" db="EMBL/GenBank/DDBJ databases">
        <authorList>
            <person name="Chiriac C."/>
            <person name="Salcher M."/>
            <person name="Ghai R."/>
            <person name="Kavagutti S V."/>
        </authorList>
    </citation>
    <scope>NUCLEOTIDE SEQUENCE</scope>
</reference>
<evidence type="ECO:0000313" key="1">
    <source>
        <dbReference type="EMBL" id="CAB5195049.1"/>
    </source>
</evidence>
<accession>A0A6J7WG13</accession>
<gene>
    <name evidence="1" type="ORF">UFOVP168_45</name>
</gene>
<protein>
    <submittedName>
        <fullName evidence="1">Uncharacterized protein</fullName>
    </submittedName>
</protein>
<dbReference type="EMBL" id="LR798220">
    <property type="protein sequence ID" value="CAB5195049.1"/>
    <property type="molecule type" value="Genomic_DNA"/>
</dbReference>
<name>A0A6J7WG13_9CAUD</name>
<sequence length="78" mass="8987">MSRYLNEHEMHAMARAAVNSFEMTASWADARRAALEYAQDVLRVTPRNSALLLALKQARLRWEGRRMQARRAVDLISS</sequence>
<proteinExistence type="predicted"/>
<organism evidence="1">
    <name type="scientific">uncultured Caudovirales phage</name>
    <dbReference type="NCBI Taxonomy" id="2100421"/>
    <lineage>
        <taxon>Viruses</taxon>
        <taxon>Duplodnaviria</taxon>
        <taxon>Heunggongvirae</taxon>
        <taxon>Uroviricota</taxon>
        <taxon>Caudoviricetes</taxon>
        <taxon>Peduoviridae</taxon>
        <taxon>Maltschvirus</taxon>
        <taxon>Maltschvirus maltsch</taxon>
    </lineage>
</organism>